<dbReference type="SUPFAM" id="SSF49562">
    <property type="entry name" value="C2 domain (Calcium/lipid-binding domain, CaLB)"/>
    <property type="match status" value="1"/>
</dbReference>
<feature type="compositionally biased region" description="Acidic residues" evidence="1">
    <location>
        <begin position="149"/>
        <end position="158"/>
    </location>
</feature>
<dbReference type="Gene3D" id="2.60.40.150">
    <property type="entry name" value="C2 domain"/>
    <property type="match status" value="1"/>
</dbReference>
<reference evidence="2" key="1">
    <citation type="submission" date="2020-11" db="EMBL/GenBank/DDBJ databases">
        <authorList>
            <person name="Tran Van P."/>
        </authorList>
    </citation>
    <scope>NUCLEOTIDE SEQUENCE</scope>
</reference>
<dbReference type="GO" id="GO:0005886">
    <property type="term" value="C:plasma membrane"/>
    <property type="evidence" value="ECO:0007669"/>
    <property type="project" value="TreeGrafter"/>
</dbReference>
<dbReference type="GO" id="GO:0048488">
    <property type="term" value="P:synaptic vesicle endocytosis"/>
    <property type="evidence" value="ECO:0007669"/>
    <property type="project" value="TreeGrafter"/>
</dbReference>
<evidence type="ECO:0000256" key="1">
    <source>
        <dbReference type="SAM" id="MobiDB-lite"/>
    </source>
</evidence>
<dbReference type="GO" id="GO:0000149">
    <property type="term" value="F:SNARE binding"/>
    <property type="evidence" value="ECO:0007669"/>
    <property type="project" value="TreeGrafter"/>
</dbReference>
<evidence type="ECO:0000313" key="2">
    <source>
        <dbReference type="EMBL" id="CAD7227026.1"/>
    </source>
</evidence>
<dbReference type="GO" id="GO:0070382">
    <property type="term" value="C:exocytic vesicle"/>
    <property type="evidence" value="ECO:0007669"/>
    <property type="project" value="TreeGrafter"/>
</dbReference>
<dbReference type="GO" id="GO:0098793">
    <property type="term" value="C:presynapse"/>
    <property type="evidence" value="ECO:0007669"/>
    <property type="project" value="GOC"/>
</dbReference>
<accession>A0A7R8W8R8</accession>
<dbReference type="OrthoDB" id="67700at2759"/>
<protein>
    <submittedName>
        <fullName evidence="2">Uncharacterized protein</fullName>
    </submittedName>
</protein>
<dbReference type="GO" id="GO:0005544">
    <property type="term" value="F:calcium-dependent phospholipid binding"/>
    <property type="evidence" value="ECO:0007669"/>
    <property type="project" value="TreeGrafter"/>
</dbReference>
<name>A0A7R8W8R8_9CRUS</name>
<dbReference type="Pfam" id="PF00168">
    <property type="entry name" value="C2"/>
    <property type="match status" value="1"/>
</dbReference>
<dbReference type="PANTHER" id="PTHR10024">
    <property type="entry name" value="SYNAPTOTAGMIN"/>
    <property type="match status" value="1"/>
</dbReference>
<organism evidence="2">
    <name type="scientific">Cyprideis torosa</name>
    <dbReference type="NCBI Taxonomy" id="163714"/>
    <lineage>
        <taxon>Eukaryota</taxon>
        <taxon>Metazoa</taxon>
        <taxon>Ecdysozoa</taxon>
        <taxon>Arthropoda</taxon>
        <taxon>Crustacea</taxon>
        <taxon>Oligostraca</taxon>
        <taxon>Ostracoda</taxon>
        <taxon>Podocopa</taxon>
        <taxon>Podocopida</taxon>
        <taxon>Cytherocopina</taxon>
        <taxon>Cytheroidea</taxon>
        <taxon>Cytherideidae</taxon>
        <taxon>Cyprideis</taxon>
    </lineage>
</organism>
<feature type="non-terminal residue" evidence="2">
    <location>
        <position position="167"/>
    </location>
</feature>
<sequence>RAKNLSTGSPGAPGAQEHSSLDPYVKIYLLEEGRRAQKKKTSIKRHDLNPVFNEALIFRVPKSSLKRVSLRLVVMDAKKEGNAAVVGLVSVGSNAKSPKAISHWSQVLKNASVRKPVCMWHPLQDRHGYDGVADFAHGHPSGRSSADPHEEEEEEEVCGDQGVIKSD</sequence>
<feature type="region of interest" description="Disordered" evidence="1">
    <location>
        <begin position="134"/>
        <end position="167"/>
    </location>
</feature>
<dbReference type="EMBL" id="OB661005">
    <property type="protein sequence ID" value="CAD7227026.1"/>
    <property type="molecule type" value="Genomic_DNA"/>
</dbReference>
<dbReference type="InterPro" id="IPR000008">
    <property type="entry name" value="C2_dom"/>
</dbReference>
<dbReference type="GO" id="GO:0001786">
    <property type="term" value="F:phosphatidylserine binding"/>
    <property type="evidence" value="ECO:0007669"/>
    <property type="project" value="TreeGrafter"/>
</dbReference>
<dbReference type="GO" id="GO:0030276">
    <property type="term" value="F:clathrin binding"/>
    <property type="evidence" value="ECO:0007669"/>
    <property type="project" value="TreeGrafter"/>
</dbReference>
<dbReference type="PANTHER" id="PTHR10024:SF252">
    <property type="entry name" value="SYNAPTOTAGMIN-12"/>
    <property type="match status" value="1"/>
</dbReference>
<dbReference type="SMART" id="SM00239">
    <property type="entry name" value="C2"/>
    <property type="match status" value="1"/>
</dbReference>
<dbReference type="AlphaFoldDB" id="A0A7R8W8R8"/>
<dbReference type="CDD" id="cd00276">
    <property type="entry name" value="C2B_Synaptotagmin"/>
    <property type="match status" value="1"/>
</dbReference>
<dbReference type="GO" id="GO:0005509">
    <property type="term" value="F:calcium ion binding"/>
    <property type="evidence" value="ECO:0007669"/>
    <property type="project" value="TreeGrafter"/>
</dbReference>
<dbReference type="InterPro" id="IPR035892">
    <property type="entry name" value="C2_domain_sf"/>
</dbReference>
<proteinExistence type="predicted"/>
<gene>
    <name evidence="2" type="ORF">CTOB1V02_LOCUS4937</name>
</gene>
<dbReference type="GO" id="GO:0048791">
    <property type="term" value="P:calcium ion-regulated exocytosis of neurotransmitter"/>
    <property type="evidence" value="ECO:0007669"/>
    <property type="project" value="TreeGrafter"/>
</dbReference>
<dbReference type="PROSITE" id="PS50004">
    <property type="entry name" value="C2"/>
    <property type="match status" value="1"/>
</dbReference>